<proteinExistence type="predicted"/>
<dbReference type="EMBL" id="BNBD01000016">
    <property type="protein sequence ID" value="GHF67977.1"/>
    <property type="molecule type" value="Genomic_DNA"/>
</dbReference>
<evidence type="ECO:0000313" key="2">
    <source>
        <dbReference type="Proteomes" id="UP000638313"/>
    </source>
</evidence>
<dbReference type="AlphaFoldDB" id="A0A919B9J6"/>
<reference evidence="1" key="2">
    <citation type="submission" date="2020-09" db="EMBL/GenBank/DDBJ databases">
        <authorList>
            <person name="Sun Q."/>
            <person name="Ohkuma M."/>
        </authorList>
    </citation>
    <scope>NUCLEOTIDE SEQUENCE</scope>
    <source>
        <strain evidence="1">JCM 4059</strain>
    </source>
</reference>
<organism evidence="1 2">
    <name type="scientific">Streptomyces mashuensis</name>
    <dbReference type="NCBI Taxonomy" id="33904"/>
    <lineage>
        <taxon>Bacteria</taxon>
        <taxon>Bacillati</taxon>
        <taxon>Actinomycetota</taxon>
        <taxon>Actinomycetes</taxon>
        <taxon>Kitasatosporales</taxon>
        <taxon>Streptomycetaceae</taxon>
        <taxon>Streptomyces</taxon>
    </lineage>
</organism>
<evidence type="ECO:0000313" key="1">
    <source>
        <dbReference type="EMBL" id="GHF67977.1"/>
    </source>
</evidence>
<gene>
    <name evidence="1" type="ORF">GCM10010218_56880</name>
</gene>
<accession>A0A919B9J6</accession>
<reference evidence="1" key="1">
    <citation type="journal article" date="2014" name="Int. J. Syst. Evol. Microbiol.">
        <title>Complete genome sequence of Corynebacterium casei LMG S-19264T (=DSM 44701T), isolated from a smear-ripened cheese.</title>
        <authorList>
            <consortium name="US DOE Joint Genome Institute (JGI-PGF)"/>
            <person name="Walter F."/>
            <person name="Albersmeier A."/>
            <person name="Kalinowski J."/>
            <person name="Ruckert C."/>
        </authorList>
    </citation>
    <scope>NUCLEOTIDE SEQUENCE</scope>
    <source>
        <strain evidence="1">JCM 4059</strain>
    </source>
</reference>
<name>A0A919B9J6_9ACTN</name>
<sequence length="129" mass="14179">MVLLAAVPAPGTAAAADGPAPCVVREGRPHTDWTGMRWDADVLCDNTAGDVRLQSFFSSPVVGRMVTTRSWFVCWKTGDPHQGGNRIWYYTQGDVITNWPLWKGWGYVPAFRTETEPDPFPGLPACLPS</sequence>
<protein>
    <submittedName>
        <fullName evidence="1">Uncharacterized protein</fullName>
    </submittedName>
</protein>
<comment type="caution">
    <text evidence="1">The sequence shown here is derived from an EMBL/GenBank/DDBJ whole genome shotgun (WGS) entry which is preliminary data.</text>
</comment>
<keyword evidence="2" id="KW-1185">Reference proteome</keyword>
<dbReference type="Proteomes" id="UP000638313">
    <property type="component" value="Unassembled WGS sequence"/>
</dbReference>